<gene>
    <name evidence="1" type="ORF">I4J89_38395</name>
</gene>
<protein>
    <submittedName>
        <fullName evidence="1">Uncharacterized protein</fullName>
    </submittedName>
</protein>
<dbReference type="RefSeq" id="WP_196419107.1">
    <property type="nucleotide sequence ID" value="NZ_JADQTO010000026.1"/>
</dbReference>
<accession>A0A931CGW5</accession>
<comment type="caution">
    <text evidence="1">The sequence shown here is derived from an EMBL/GenBank/DDBJ whole genome shotgun (WGS) entry which is preliminary data.</text>
</comment>
<keyword evidence="2" id="KW-1185">Reference proteome</keyword>
<evidence type="ECO:0000313" key="1">
    <source>
        <dbReference type="EMBL" id="MBG0567337.1"/>
    </source>
</evidence>
<name>A0A931CGW5_9ACTN</name>
<proteinExistence type="predicted"/>
<organism evidence="1 2">
    <name type="scientific">Actinoplanes aureus</name>
    <dbReference type="NCBI Taxonomy" id="2792083"/>
    <lineage>
        <taxon>Bacteria</taxon>
        <taxon>Bacillati</taxon>
        <taxon>Actinomycetota</taxon>
        <taxon>Actinomycetes</taxon>
        <taxon>Micromonosporales</taxon>
        <taxon>Micromonosporaceae</taxon>
        <taxon>Actinoplanes</taxon>
    </lineage>
</organism>
<evidence type="ECO:0000313" key="2">
    <source>
        <dbReference type="Proteomes" id="UP000598146"/>
    </source>
</evidence>
<dbReference type="AlphaFoldDB" id="A0A931CGW5"/>
<reference evidence="1" key="1">
    <citation type="submission" date="2020-11" db="EMBL/GenBank/DDBJ databases">
        <title>Isolation and identification of active actinomycetes.</title>
        <authorList>
            <person name="Sun X."/>
        </authorList>
    </citation>
    <scope>NUCLEOTIDE SEQUENCE</scope>
    <source>
        <strain evidence="1">NEAU-A11</strain>
    </source>
</reference>
<dbReference type="Proteomes" id="UP000598146">
    <property type="component" value="Unassembled WGS sequence"/>
</dbReference>
<sequence>MATDRRIPLTCRLNLRHQWRTRSTEDGNRWKACARCGRDKETTNVDVHLFH</sequence>
<dbReference type="EMBL" id="JADQTO010000026">
    <property type="protein sequence ID" value="MBG0567337.1"/>
    <property type="molecule type" value="Genomic_DNA"/>
</dbReference>